<dbReference type="Proteomes" id="UP000194266">
    <property type="component" value="Unassembled WGS sequence"/>
</dbReference>
<evidence type="ECO:0000259" key="8">
    <source>
        <dbReference type="Pfam" id="PF00720"/>
    </source>
</evidence>
<dbReference type="SUPFAM" id="SSF55399">
    <property type="entry name" value="Subtilisin inhibitor"/>
    <property type="match status" value="1"/>
</dbReference>
<dbReference type="InterPro" id="IPR036819">
    <property type="entry name" value="Subtilisin_inhibitor-like_sf"/>
</dbReference>
<dbReference type="Pfam" id="PF00720">
    <property type="entry name" value="SSI"/>
    <property type="match status" value="1"/>
</dbReference>
<gene>
    <name evidence="9" type="ORF">OQI_33505</name>
</gene>
<keyword evidence="4" id="KW-0646">Protease inhibitor</keyword>
<sequence>MTHTLTVKTARRCLPATAALLAVFAVFAAGAVPARAAAEPVRETGQRTWLHLTVTRGEVLRPGLRPLRPAGHRSGDTRDTLLLCEPPLGHGRAAEACAQLDAAHGDIRRIATRDGSCPMVYAPLTAQARGMWQGRPVDYRETFSNSCAMEAVTGALFALDR</sequence>
<dbReference type="RefSeq" id="WP_086172947.1">
    <property type="nucleotide sequence ID" value="NZ_MRYD01000310.1"/>
</dbReference>
<keyword evidence="6" id="KW-1015">Disulfide bond</keyword>
<evidence type="ECO:0000256" key="2">
    <source>
        <dbReference type="ARBA" id="ARBA00010472"/>
    </source>
</evidence>
<evidence type="ECO:0000256" key="7">
    <source>
        <dbReference type="SAM" id="SignalP"/>
    </source>
</evidence>
<feature type="domain" description="Subtilisin inhibitor" evidence="8">
    <location>
        <begin position="76"/>
        <end position="145"/>
    </location>
</feature>
<evidence type="ECO:0000256" key="6">
    <source>
        <dbReference type="ARBA" id="ARBA00023157"/>
    </source>
</evidence>
<dbReference type="InterPro" id="IPR023549">
    <property type="entry name" value="Subtilisin_inhibitor"/>
</dbReference>
<organism evidence="9 10">
    <name type="scientific">Streptomyces pharetrae CZA14</name>
    <dbReference type="NCBI Taxonomy" id="1144883"/>
    <lineage>
        <taxon>Bacteria</taxon>
        <taxon>Bacillati</taxon>
        <taxon>Actinomycetota</taxon>
        <taxon>Actinomycetes</taxon>
        <taxon>Kitasatosporales</taxon>
        <taxon>Streptomycetaceae</taxon>
        <taxon>Streptomyces</taxon>
    </lineage>
</organism>
<dbReference type="PROSITE" id="PS51318">
    <property type="entry name" value="TAT"/>
    <property type="match status" value="1"/>
</dbReference>
<evidence type="ECO:0000256" key="3">
    <source>
        <dbReference type="ARBA" id="ARBA00022525"/>
    </source>
</evidence>
<keyword evidence="10" id="KW-1185">Reference proteome</keyword>
<evidence type="ECO:0000313" key="9">
    <source>
        <dbReference type="EMBL" id="OSZ56338.1"/>
    </source>
</evidence>
<evidence type="ECO:0000256" key="4">
    <source>
        <dbReference type="ARBA" id="ARBA00022690"/>
    </source>
</evidence>
<protein>
    <recommendedName>
        <fullName evidence="8">Subtilisin inhibitor domain-containing protein</fullName>
    </recommendedName>
</protein>
<dbReference type="EMBL" id="MRYD01000310">
    <property type="protein sequence ID" value="OSZ56338.1"/>
    <property type="molecule type" value="Genomic_DNA"/>
</dbReference>
<feature type="signal peptide" evidence="7">
    <location>
        <begin position="1"/>
        <end position="28"/>
    </location>
</feature>
<comment type="subcellular location">
    <subcellularLocation>
        <location evidence="1">Secreted</location>
    </subcellularLocation>
</comment>
<evidence type="ECO:0000256" key="1">
    <source>
        <dbReference type="ARBA" id="ARBA00004613"/>
    </source>
</evidence>
<reference evidence="9 10" key="1">
    <citation type="submission" date="2016-12" db="EMBL/GenBank/DDBJ databases">
        <title>Genome Mining:The Detection of Biosynthetic Gene Clusters to Aid in the Expression of Curamycin A produced by Streptomyces sp. strain CZA14.</title>
        <authorList>
            <person name="Durrell K.A."/>
            <person name="Kirby B.M."/>
            <person name="Khan W."/>
            <person name="Mthethwa T."/>
            <person name="Le Roes-Hill M."/>
        </authorList>
    </citation>
    <scope>NUCLEOTIDE SEQUENCE [LARGE SCALE GENOMIC DNA]</scope>
    <source>
        <strain evidence="9 10">CZA14</strain>
    </source>
</reference>
<comment type="similarity">
    <text evidence="2">Belongs to the protease inhibitor I16 (SSI) family.</text>
</comment>
<evidence type="ECO:0000313" key="10">
    <source>
        <dbReference type="Proteomes" id="UP000194266"/>
    </source>
</evidence>
<comment type="caution">
    <text evidence="9">The sequence shown here is derived from an EMBL/GenBank/DDBJ whole genome shotgun (WGS) entry which is preliminary data.</text>
</comment>
<feature type="chain" id="PRO_5045618770" description="Subtilisin inhibitor domain-containing protein" evidence="7">
    <location>
        <begin position="29"/>
        <end position="161"/>
    </location>
</feature>
<accession>A0ABX3YAM9</accession>
<evidence type="ECO:0000256" key="5">
    <source>
        <dbReference type="ARBA" id="ARBA00022900"/>
    </source>
</evidence>
<proteinExistence type="inferred from homology"/>
<name>A0ABX3YAM9_9ACTN</name>
<keyword evidence="7" id="KW-0732">Signal</keyword>
<keyword evidence="3" id="KW-0964">Secreted</keyword>
<dbReference type="InterPro" id="IPR006311">
    <property type="entry name" value="TAT_signal"/>
</dbReference>
<dbReference type="Gene3D" id="3.30.350.10">
    <property type="entry name" value="Subtilisin inhibitor-like"/>
    <property type="match status" value="1"/>
</dbReference>
<keyword evidence="5" id="KW-0722">Serine protease inhibitor</keyword>